<accession>F0TFG8</accession>
<dbReference type="STRING" id="1604.LAC30SC_06690"/>
<name>F0TFG8_LACAM</name>
<dbReference type="KEGG" id="lai:LAC30SC_06690"/>
<dbReference type="OrthoDB" id="2309130at2"/>
<sequence>MKKDKEKSLTSEEKVRPNEENLLDFEHKTNNTHIPMKNWSRVIIETDEKQSKVLAIVTNNDFELADGLRVRLSPIPND</sequence>
<reference key="2">
    <citation type="submission" date="2011-02" db="EMBL/GenBank/DDBJ databases">
        <authorList>
            <person name="Roh H."/>
            <person name="Ko H.-J."/>
            <person name="Kim S.-H."/>
            <person name="Choi I.-G."/>
            <person name="Oh S."/>
        </authorList>
    </citation>
    <scope>NUCLEOTIDE SEQUENCE</scope>
    <source>
        <strain>30SC</strain>
    </source>
</reference>
<evidence type="ECO:0000313" key="2">
    <source>
        <dbReference type="Proteomes" id="UP000007491"/>
    </source>
</evidence>
<dbReference type="EMBL" id="CP002559">
    <property type="protein sequence ID" value="ADZ07462.1"/>
    <property type="molecule type" value="Genomic_DNA"/>
</dbReference>
<dbReference type="Proteomes" id="UP000007491">
    <property type="component" value="Chromosome"/>
</dbReference>
<gene>
    <name evidence="1" type="ordered locus">LAC30SC_06690</name>
</gene>
<evidence type="ECO:0000313" key="1">
    <source>
        <dbReference type="EMBL" id="ADZ07462.1"/>
    </source>
</evidence>
<protein>
    <submittedName>
        <fullName evidence="1">Uncharacterized protein</fullName>
    </submittedName>
</protein>
<proteinExistence type="predicted"/>
<dbReference type="HOGENOM" id="CLU_197467_1_0_9"/>
<dbReference type="RefSeq" id="WP_013642086.1">
    <property type="nucleotide sequence ID" value="NC_015214.1"/>
</dbReference>
<reference evidence="1 2" key="1">
    <citation type="journal article" date="2011" name="J. Bacteriol.">
        <title>Complete genome sequencing of Lactobacillus acidophilus 30SC, isolated from swine intestine.</title>
        <authorList>
            <person name="Oh S."/>
            <person name="Roh H."/>
            <person name="Ko H.J."/>
            <person name="Kim S."/>
            <person name="Kim K.H."/>
            <person name="Lee S.E."/>
            <person name="Chang I.S."/>
            <person name="Kim S."/>
            <person name="Choi I.G."/>
        </authorList>
    </citation>
    <scope>NUCLEOTIDE SEQUENCE [LARGE SCALE GENOMIC DNA]</scope>
    <source>
        <strain evidence="1 2">30SC</strain>
    </source>
</reference>
<dbReference type="AlphaFoldDB" id="F0TFG8"/>
<organism evidence="1 2">
    <name type="scientific">Lactobacillus amylovorus</name>
    <dbReference type="NCBI Taxonomy" id="1604"/>
    <lineage>
        <taxon>Bacteria</taxon>
        <taxon>Bacillati</taxon>
        <taxon>Bacillota</taxon>
        <taxon>Bacilli</taxon>
        <taxon>Lactobacillales</taxon>
        <taxon>Lactobacillaceae</taxon>
        <taxon>Lactobacillus</taxon>
    </lineage>
</organism>